<evidence type="ECO:0000313" key="2">
    <source>
        <dbReference type="Proteomes" id="UP000037822"/>
    </source>
</evidence>
<protein>
    <submittedName>
        <fullName evidence="1">Uncharacterized protein</fullName>
    </submittedName>
</protein>
<name>A0A0N1FIF2_9HYPH</name>
<sequence length="68" mass="7542">MTAAGADMVESLMAYVLGIRVCRAVRHCERSEAIQGDVERADLDCFAALAMTMSLLYAPFFHRKNGLF</sequence>
<gene>
    <name evidence="1" type="ORF">AE618_10165</name>
</gene>
<dbReference type="PATRIC" id="fig|1526658.3.peg.699"/>
<proteinExistence type="predicted"/>
<dbReference type="EMBL" id="LGSZ01000032">
    <property type="protein sequence ID" value="KPH81010.1"/>
    <property type="molecule type" value="Genomic_DNA"/>
</dbReference>
<evidence type="ECO:0000313" key="1">
    <source>
        <dbReference type="EMBL" id="KPH81010.1"/>
    </source>
</evidence>
<reference evidence="1 2" key="1">
    <citation type="submission" date="2015-07" db="EMBL/GenBank/DDBJ databases">
        <title>Whole genome sequencing of Bosea vaviloviae isolated from cave pool.</title>
        <authorList>
            <person name="Tan N.E.H."/>
            <person name="Lee Y.P."/>
            <person name="Gan H.M."/>
            <person name="Barton H."/>
            <person name="Savka M.A."/>
        </authorList>
    </citation>
    <scope>NUCLEOTIDE SEQUENCE [LARGE SCALE GENOMIC DNA]</scope>
    <source>
        <strain evidence="1 2">SD260</strain>
    </source>
</reference>
<accession>A0A0N1FIF2</accession>
<keyword evidence="2" id="KW-1185">Reference proteome</keyword>
<organism evidence="1 2">
    <name type="scientific">Bosea vaviloviae</name>
    <dbReference type="NCBI Taxonomy" id="1526658"/>
    <lineage>
        <taxon>Bacteria</taxon>
        <taxon>Pseudomonadati</taxon>
        <taxon>Pseudomonadota</taxon>
        <taxon>Alphaproteobacteria</taxon>
        <taxon>Hyphomicrobiales</taxon>
        <taxon>Boseaceae</taxon>
        <taxon>Bosea</taxon>
    </lineage>
</organism>
<dbReference type="Proteomes" id="UP000037822">
    <property type="component" value="Unassembled WGS sequence"/>
</dbReference>
<dbReference type="AlphaFoldDB" id="A0A0N1FIF2"/>
<comment type="caution">
    <text evidence="1">The sequence shown here is derived from an EMBL/GenBank/DDBJ whole genome shotgun (WGS) entry which is preliminary data.</text>
</comment>